<dbReference type="CDD" id="cd06234">
    <property type="entry name" value="M14_PaCCP-like"/>
    <property type="match status" value="1"/>
</dbReference>
<feature type="domain" description="Peptidase M14" evidence="4">
    <location>
        <begin position="53"/>
        <end position="342"/>
    </location>
</feature>
<dbReference type="GO" id="GO:0006508">
    <property type="term" value="P:proteolysis"/>
    <property type="evidence" value="ECO:0007669"/>
    <property type="project" value="InterPro"/>
</dbReference>
<comment type="caution">
    <text evidence="5">The sequence shown here is derived from an EMBL/GenBank/DDBJ whole genome shotgun (WGS) entry which is preliminary data.</text>
</comment>
<evidence type="ECO:0000256" key="3">
    <source>
        <dbReference type="PROSITE-ProRule" id="PRU01379"/>
    </source>
</evidence>
<evidence type="ECO:0000313" key="6">
    <source>
        <dbReference type="Proteomes" id="UP000236333"/>
    </source>
</evidence>
<evidence type="ECO:0000259" key="4">
    <source>
        <dbReference type="PROSITE" id="PS52035"/>
    </source>
</evidence>
<dbReference type="PANTHER" id="PTHR12756">
    <property type="entry name" value="CYTOSOLIC CARBOXYPEPTIDASE"/>
    <property type="match status" value="1"/>
</dbReference>
<keyword evidence="6" id="KW-1185">Reference proteome</keyword>
<dbReference type="Pfam" id="PF18027">
    <property type="entry name" value="Pepdidase_M14_N"/>
    <property type="match status" value="1"/>
</dbReference>
<name>A0A2J7ZZD4_9CHLO</name>
<gene>
    <name evidence="5" type="ORF">TSOC_008101</name>
</gene>
<evidence type="ECO:0000313" key="5">
    <source>
        <dbReference type="EMBL" id="PNH05606.1"/>
    </source>
</evidence>
<protein>
    <recommendedName>
        <fullName evidence="4">Peptidase M14 domain-containing protein</fullName>
    </recommendedName>
</protein>
<dbReference type="Proteomes" id="UP000236333">
    <property type="component" value="Unassembled WGS sequence"/>
</dbReference>
<dbReference type="AlphaFoldDB" id="A0A2J7ZZD4"/>
<dbReference type="GO" id="GO:0004181">
    <property type="term" value="F:metallocarboxypeptidase activity"/>
    <property type="evidence" value="ECO:0007669"/>
    <property type="project" value="InterPro"/>
</dbReference>
<feature type="active site" description="Proton donor/acceptor" evidence="3">
    <location>
        <position position="303"/>
    </location>
</feature>
<dbReference type="Gene3D" id="2.60.40.3120">
    <property type="match status" value="1"/>
</dbReference>
<proteinExistence type="inferred from homology"/>
<dbReference type="SUPFAM" id="SSF53187">
    <property type="entry name" value="Zn-dependent exopeptidases"/>
    <property type="match status" value="1"/>
</dbReference>
<dbReference type="Gene3D" id="3.40.630.10">
    <property type="entry name" value="Zn peptidases"/>
    <property type="match status" value="1"/>
</dbReference>
<evidence type="ECO:0000256" key="1">
    <source>
        <dbReference type="ARBA" id="ARBA00001947"/>
    </source>
</evidence>
<accession>A0A2J7ZZD4</accession>
<comment type="similarity">
    <text evidence="2 3">Belongs to the peptidase M14 family.</text>
</comment>
<dbReference type="PANTHER" id="PTHR12756:SF11">
    <property type="entry name" value="CYTOSOLIC CARBOXYPEPTIDASE 1"/>
    <property type="match status" value="1"/>
</dbReference>
<sequence>MRLQLVNAGEASYAAAYGGYRACASYDMQDWFRGVLTISHSPEHDAVQYAYFAPYSLDRAATLLARTLGRSRPDALVRLQVLGRTLDGRDLELLRPPGSAPPLAADPAAVSTPPSTSAGSCDGALRIWIIARQHPGESMAEWFAEGLVERLTDPEDGIAHSLLGRATFFVVRNINPDGSFRGHLRTNAAGTNLNRAWAAPSLDSSPEVFHTLRAIEKEGVDMFVDVHGDEDLPHVFIAGLEGIPRWDSRLAGLQAAFCDAFGRHAPEFQATRGYGADKPGSANLTVASKQIGQRFACLSVTLEMPFKDCAELPNERVGWSPGRSKRLGAALLGAVNDILHMLR</sequence>
<dbReference type="GO" id="GO:0008270">
    <property type="term" value="F:zinc ion binding"/>
    <property type="evidence" value="ECO:0007669"/>
    <property type="project" value="InterPro"/>
</dbReference>
<dbReference type="Pfam" id="PF00246">
    <property type="entry name" value="Peptidase_M14"/>
    <property type="match status" value="1"/>
</dbReference>
<evidence type="ECO:0000256" key="2">
    <source>
        <dbReference type="ARBA" id="ARBA00005988"/>
    </source>
</evidence>
<dbReference type="OrthoDB" id="10253041at2759"/>
<dbReference type="EMBL" id="PGGS01000292">
    <property type="protein sequence ID" value="PNH05606.1"/>
    <property type="molecule type" value="Genomic_DNA"/>
</dbReference>
<reference evidence="5 6" key="1">
    <citation type="journal article" date="2017" name="Mol. Biol. Evol.">
        <title>The 4-celled Tetrabaena socialis nuclear genome reveals the essential components for genetic control of cell number at the origin of multicellularity in the volvocine lineage.</title>
        <authorList>
            <person name="Featherston J."/>
            <person name="Arakaki Y."/>
            <person name="Hanschen E.R."/>
            <person name="Ferris P.J."/>
            <person name="Michod R.E."/>
            <person name="Olson B.J.S.C."/>
            <person name="Nozaki H."/>
            <person name="Durand P.M."/>
        </authorList>
    </citation>
    <scope>NUCLEOTIDE SEQUENCE [LARGE SCALE GENOMIC DNA]</scope>
    <source>
        <strain evidence="5 6">NIES-571</strain>
    </source>
</reference>
<comment type="cofactor">
    <cofactor evidence="1">
        <name>Zn(2+)</name>
        <dbReference type="ChEBI" id="CHEBI:29105"/>
    </cofactor>
</comment>
<organism evidence="5 6">
    <name type="scientific">Tetrabaena socialis</name>
    <dbReference type="NCBI Taxonomy" id="47790"/>
    <lineage>
        <taxon>Eukaryota</taxon>
        <taxon>Viridiplantae</taxon>
        <taxon>Chlorophyta</taxon>
        <taxon>core chlorophytes</taxon>
        <taxon>Chlorophyceae</taxon>
        <taxon>CS clade</taxon>
        <taxon>Chlamydomonadales</taxon>
        <taxon>Tetrabaenaceae</taxon>
        <taxon>Tetrabaena</taxon>
    </lineage>
</organism>
<dbReference type="InterPro" id="IPR000834">
    <property type="entry name" value="Peptidase_M14"/>
</dbReference>
<dbReference type="PROSITE" id="PS52035">
    <property type="entry name" value="PEPTIDASE_M14"/>
    <property type="match status" value="1"/>
</dbReference>
<dbReference type="InterPro" id="IPR050821">
    <property type="entry name" value="Cytosolic_carboxypeptidase"/>
</dbReference>
<dbReference type="InterPro" id="IPR040626">
    <property type="entry name" value="Pepdidase_M14_N"/>
</dbReference>